<evidence type="ECO:0000256" key="1">
    <source>
        <dbReference type="SAM" id="Phobius"/>
    </source>
</evidence>
<feature type="domain" description="Nucleoside transporter/FeoB GTPase Gate" evidence="2">
    <location>
        <begin position="119"/>
        <end position="219"/>
    </location>
</feature>
<evidence type="ECO:0000259" key="2">
    <source>
        <dbReference type="Pfam" id="PF07670"/>
    </source>
</evidence>
<dbReference type="RefSeq" id="WP_084229923.1">
    <property type="nucleotide sequence ID" value="NZ_FWWR01000009.1"/>
</dbReference>
<dbReference type="AlphaFoldDB" id="A0A1W1UGN2"/>
<feature type="transmembrane region" description="Helical" evidence="1">
    <location>
        <begin position="117"/>
        <end position="140"/>
    </location>
</feature>
<dbReference type="OrthoDB" id="1633380at2"/>
<evidence type="ECO:0000313" key="4">
    <source>
        <dbReference type="Proteomes" id="UP000192368"/>
    </source>
</evidence>
<dbReference type="Proteomes" id="UP000192368">
    <property type="component" value="Unassembled WGS sequence"/>
</dbReference>
<dbReference type="InterPro" id="IPR011642">
    <property type="entry name" value="Gate_dom"/>
</dbReference>
<dbReference type="EMBL" id="FWWR01000009">
    <property type="protein sequence ID" value="SMB80230.1"/>
    <property type="molecule type" value="Genomic_DNA"/>
</dbReference>
<feature type="transmembrane region" description="Helical" evidence="1">
    <location>
        <begin position="372"/>
        <end position="390"/>
    </location>
</feature>
<feature type="transmembrane region" description="Helical" evidence="1">
    <location>
        <begin position="80"/>
        <end position="97"/>
    </location>
</feature>
<protein>
    <submittedName>
        <fullName evidence="3">Nucleoside recognition GATE domain-containing membrane protein YjiH</fullName>
    </submittedName>
</protein>
<keyword evidence="1" id="KW-0812">Transmembrane</keyword>
<gene>
    <name evidence="3" type="ORF">SAMN00017477_0212</name>
</gene>
<organism evidence="3 4">
    <name type="scientific">Peptoniphilus asaccharolyticus DSM 20463</name>
    <dbReference type="NCBI Taxonomy" id="573058"/>
    <lineage>
        <taxon>Bacteria</taxon>
        <taxon>Bacillati</taxon>
        <taxon>Bacillota</taxon>
        <taxon>Tissierellia</taxon>
        <taxon>Tissierellales</taxon>
        <taxon>Peptoniphilaceae</taxon>
        <taxon>Peptoniphilus</taxon>
    </lineage>
</organism>
<proteinExistence type="predicted"/>
<feature type="transmembrane region" description="Helical" evidence="1">
    <location>
        <begin position="49"/>
        <end position="68"/>
    </location>
</feature>
<sequence length="433" mass="47740">MIKNRSKALSRFVLYSLFGIFMFFVPINFNGKSSIPLDHIVSAIQTIPHYKEVYGLIIVIAGVIYPFVKGTWKKSKIKTVFTFINILAIPFVIMAVFNIGPEGLMEKSMIPFVFNKVVVPVTTIIPIGSVFLAFIISYGLMEFVGVFMRPVMMPIFKTPGRSAIDAVASFVGSYSLALLITNGVYKEGKYTAKESCIIATGFSTVSATFMIIVAKTLGFMETHWTQYFIVTVIVTFLVTAITSRIYPLSKKSDEYYNGIEGDVEKDIKQNKLTVATNFALEVSSAAPGVVENTKKNFTDGIKLALAMAPSLMAVGSIGLIIAKYTPVFDIVGYVFYPFTYIVGLPDAALAAKSLSMSIAEMFLPAMPMAESAMVTRFVVGVTCVSEILFFSGSIPSMLSTEIPLKMRDYFIIWFERVALSILLAAPFAHFLFK</sequence>
<keyword evidence="1" id="KW-0472">Membrane</keyword>
<reference evidence="4" key="1">
    <citation type="submission" date="2017-04" db="EMBL/GenBank/DDBJ databases">
        <authorList>
            <person name="Varghese N."/>
            <person name="Submissions S."/>
        </authorList>
    </citation>
    <scope>NUCLEOTIDE SEQUENCE [LARGE SCALE GENOMIC DNA]</scope>
    <source>
        <strain evidence="4">DSM 20463</strain>
    </source>
</reference>
<feature type="transmembrane region" description="Helical" evidence="1">
    <location>
        <begin position="12"/>
        <end position="29"/>
    </location>
</feature>
<feature type="transmembrane region" description="Helical" evidence="1">
    <location>
        <begin position="226"/>
        <end position="246"/>
    </location>
</feature>
<keyword evidence="1" id="KW-1133">Transmembrane helix</keyword>
<feature type="transmembrane region" description="Helical" evidence="1">
    <location>
        <begin position="410"/>
        <end position="432"/>
    </location>
</feature>
<keyword evidence="4" id="KW-1185">Reference proteome</keyword>
<feature type="transmembrane region" description="Helical" evidence="1">
    <location>
        <begin position="303"/>
        <end position="324"/>
    </location>
</feature>
<feature type="transmembrane region" description="Helical" evidence="1">
    <location>
        <begin position="330"/>
        <end position="351"/>
    </location>
</feature>
<feature type="transmembrane region" description="Helical" evidence="1">
    <location>
        <begin position="196"/>
        <end position="214"/>
    </location>
</feature>
<dbReference type="Pfam" id="PF07670">
    <property type="entry name" value="Gate"/>
    <property type="match status" value="1"/>
</dbReference>
<name>A0A1W1UGN2_PEPAS</name>
<accession>A0A1W1UGN2</accession>
<evidence type="ECO:0000313" key="3">
    <source>
        <dbReference type="EMBL" id="SMB80230.1"/>
    </source>
</evidence>